<keyword evidence="2 6" id="KW-0808">Transferase</keyword>
<feature type="compositionally biased region" description="Basic and acidic residues" evidence="7">
    <location>
        <begin position="463"/>
        <end position="472"/>
    </location>
</feature>
<evidence type="ECO:0000256" key="5">
    <source>
        <dbReference type="ARBA" id="ARBA00022840"/>
    </source>
</evidence>
<comment type="function">
    <text evidence="6">Phosphorylates Ins(1,3,4,5,6)P5 at position 2 to form Ins(1,2,3,4,5,6)P6 (InsP6 or phytate).</text>
</comment>
<keyword evidence="5 6" id="KW-0067">ATP-binding</keyword>
<evidence type="ECO:0000256" key="3">
    <source>
        <dbReference type="ARBA" id="ARBA00022741"/>
    </source>
</evidence>
<reference evidence="8" key="1">
    <citation type="journal article" date="2019" name="Science">
        <title>Mutation of a bHLH transcription factor allowed almond domestication.</title>
        <authorList>
            <person name="Sanchez-Perez R."/>
            <person name="Pavan S."/>
            <person name="Mazzeo R."/>
            <person name="Moldovan C."/>
            <person name="Aiese Cigliano R."/>
            <person name="Del Cueto J."/>
            <person name="Ricciardi F."/>
            <person name="Lotti C."/>
            <person name="Ricciardi L."/>
            <person name="Dicenta F."/>
            <person name="Lopez-Marques R.L."/>
            <person name="Lindberg Moller B."/>
        </authorList>
    </citation>
    <scope>NUCLEOTIDE SEQUENCE</scope>
</reference>
<dbReference type="PANTHER" id="PTHR14456">
    <property type="entry name" value="INOSITOL POLYPHOSPHATE KINASE 1"/>
    <property type="match status" value="1"/>
</dbReference>
<dbReference type="GO" id="GO:0035299">
    <property type="term" value="F:inositol-1,3,4,5,6-pentakisphosphate 2-kinase activity"/>
    <property type="evidence" value="ECO:0007669"/>
    <property type="project" value="UniProtKB-EC"/>
</dbReference>
<evidence type="ECO:0000256" key="6">
    <source>
        <dbReference type="RuleBase" id="RU364126"/>
    </source>
</evidence>
<evidence type="ECO:0000256" key="2">
    <source>
        <dbReference type="ARBA" id="ARBA00022679"/>
    </source>
</evidence>
<comment type="domain">
    <text evidence="6">The EXKPK motif is conserved in inositol-pentakisphosphate 2-kinases of both family 1 and 2.</text>
</comment>
<dbReference type="EMBL" id="AP019297">
    <property type="protein sequence ID" value="BBG95981.1"/>
    <property type="molecule type" value="Genomic_DNA"/>
</dbReference>
<keyword evidence="3 6" id="KW-0547">Nucleotide-binding</keyword>
<dbReference type="GO" id="GO:0005524">
    <property type="term" value="F:ATP binding"/>
    <property type="evidence" value="ECO:0007669"/>
    <property type="project" value="UniProtKB-KW"/>
</dbReference>
<proteinExistence type="predicted"/>
<gene>
    <name evidence="8" type="ORF">Prudu_004652</name>
</gene>
<evidence type="ECO:0000256" key="7">
    <source>
        <dbReference type="SAM" id="MobiDB-lite"/>
    </source>
</evidence>
<evidence type="ECO:0000256" key="4">
    <source>
        <dbReference type="ARBA" id="ARBA00022777"/>
    </source>
</evidence>
<evidence type="ECO:0000313" key="8">
    <source>
        <dbReference type="EMBL" id="BBG95981.1"/>
    </source>
</evidence>
<dbReference type="AlphaFoldDB" id="A0A4Y1QVV9"/>
<dbReference type="EC" id="2.7.1.158" evidence="1 6"/>
<dbReference type="Pfam" id="PF06090">
    <property type="entry name" value="Ins_P5_2-kin"/>
    <property type="match status" value="2"/>
</dbReference>
<dbReference type="GO" id="GO:0032958">
    <property type="term" value="P:inositol phosphate biosynthetic process"/>
    <property type="evidence" value="ECO:0007669"/>
    <property type="project" value="TreeGrafter"/>
</dbReference>
<organism evidence="8">
    <name type="scientific">Prunus dulcis</name>
    <name type="common">Almond</name>
    <name type="synonym">Amygdalus dulcis</name>
    <dbReference type="NCBI Taxonomy" id="3755"/>
    <lineage>
        <taxon>Eukaryota</taxon>
        <taxon>Viridiplantae</taxon>
        <taxon>Streptophyta</taxon>
        <taxon>Embryophyta</taxon>
        <taxon>Tracheophyta</taxon>
        <taxon>Spermatophyta</taxon>
        <taxon>Magnoliopsida</taxon>
        <taxon>eudicotyledons</taxon>
        <taxon>Gunneridae</taxon>
        <taxon>Pentapetalae</taxon>
        <taxon>rosids</taxon>
        <taxon>fabids</taxon>
        <taxon>Rosales</taxon>
        <taxon>Rosaceae</taxon>
        <taxon>Amygdaloideae</taxon>
        <taxon>Amygdaleae</taxon>
        <taxon>Prunus</taxon>
    </lineage>
</organism>
<dbReference type="InterPro" id="IPR043001">
    <property type="entry name" value="IP5_2-K_N_lobe"/>
</dbReference>
<accession>A0A4Y1QVV9</accession>
<dbReference type="Gene3D" id="3.30.200.110">
    <property type="entry name" value="Inositol-pentakisphosphate 2-kinase, N-lobe"/>
    <property type="match status" value="1"/>
</dbReference>
<dbReference type="PANTHER" id="PTHR14456:SF2">
    <property type="entry name" value="INOSITOL-PENTAKISPHOSPHATE 2-KINASE"/>
    <property type="match status" value="1"/>
</dbReference>
<protein>
    <recommendedName>
        <fullName evidence="1 6">Inositol-pentakisphosphate 2-kinase</fullName>
        <ecNumber evidence="1 6">2.7.1.158</ecNumber>
    </recommendedName>
</protein>
<feature type="non-terminal residue" evidence="8">
    <location>
        <position position="487"/>
    </location>
</feature>
<feature type="region of interest" description="Disordered" evidence="7">
    <location>
        <begin position="425"/>
        <end position="487"/>
    </location>
</feature>
<name>A0A4Y1QVV9_PRUDU</name>
<evidence type="ECO:0000256" key="1">
    <source>
        <dbReference type="ARBA" id="ARBA00012023"/>
    </source>
</evidence>
<sequence>MVRLRGKELASQKVKLQSNYEPLNLSQHQDMEVVLEKKDAADWVYRGEGAANLVLGYSGSAPAFIGKVMRLQKAPINESKSMNSPTELTMHERLLWKDTEDIVATSNKELACQLVVKHIMSPLLGSTHVDSGMRVPASKEFLESVEKNIICQRPASRVDAAKVDTQCDSVLLMSDHSIFPRGTQEVEPCISVEIKPKCGFLPSSKFIDEGNAIKRSVTRFRMHQALKLHQGEGSLLNPQNNFRVFLNGSQIFGGLGGGADSTDFVTRGKFEDALKCVIQGGDGLRTMSFLLLVAETVHKSGVLDRLLEVQKLDNLDIDGAIHAYYDIVSEPCRVCRASGKEKISQRYLSLHSISLDESLKIVKDFLIAATAKDCSLMISFRPRKDGNPGSPYNNLYLIQPSNFLITSVSGTAKFQVQEEVDEVNSNGRRDNFDCPRPIKKYGDSNWGCRSSKGYQEGPPPPQSEKKDEKKDLVPFNTKDMSEMVRCL</sequence>
<keyword evidence="4 6" id="KW-0418">Kinase</keyword>
<comment type="catalytic activity">
    <reaction evidence="6">
        <text>1D-myo-inositol 1,3,4,5,6-pentakisphosphate + ATP = 1D-myo-inositol hexakisphosphate + ADP + H(+)</text>
        <dbReference type="Rhea" id="RHEA:20313"/>
        <dbReference type="ChEBI" id="CHEBI:15378"/>
        <dbReference type="ChEBI" id="CHEBI:30616"/>
        <dbReference type="ChEBI" id="CHEBI:57733"/>
        <dbReference type="ChEBI" id="CHEBI:58130"/>
        <dbReference type="ChEBI" id="CHEBI:456216"/>
        <dbReference type="EC" id="2.7.1.158"/>
    </reaction>
</comment>
<dbReference type="InterPro" id="IPR009286">
    <property type="entry name" value="Ins_P5_2-kin"/>
</dbReference>
<dbReference type="GO" id="GO:0005634">
    <property type="term" value="C:nucleus"/>
    <property type="evidence" value="ECO:0007669"/>
    <property type="project" value="TreeGrafter"/>
</dbReference>